<keyword evidence="4" id="KW-1185">Reference proteome</keyword>
<evidence type="ECO:0000256" key="2">
    <source>
        <dbReference type="SAM" id="MobiDB-lite"/>
    </source>
</evidence>
<organism evidence="3 4">
    <name type="scientific">Babesia divergens</name>
    <dbReference type="NCBI Taxonomy" id="32595"/>
    <lineage>
        <taxon>Eukaryota</taxon>
        <taxon>Sar</taxon>
        <taxon>Alveolata</taxon>
        <taxon>Apicomplexa</taxon>
        <taxon>Aconoidasida</taxon>
        <taxon>Piroplasmida</taxon>
        <taxon>Babesiidae</taxon>
        <taxon>Babesia</taxon>
    </lineage>
</organism>
<evidence type="ECO:0000256" key="1">
    <source>
        <dbReference type="SAM" id="Coils"/>
    </source>
</evidence>
<dbReference type="Proteomes" id="UP001195914">
    <property type="component" value="Unassembled WGS sequence"/>
</dbReference>
<dbReference type="EMBL" id="JAHBMH010000073">
    <property type="protein sequence ID" value="KAK1933349.1"/>
    <property type="molecule type" value="Genomic_DNA"/>
</dbReference>
<feature type="coiled-coil region" evidence="1">
    <location>
        <begin position="7"/>
        <end position="48"/>
    </location>
</feature>
<name>A0AAD9G7K7_BABDI</name>
<evidence type="ECO:0000313" key="3">
    <source>
        <dbReference type="EMBL" id="KAK1933349.1"/>
    </source>
</evidence>
<dbReference type="AlphaFoldDB" id="A0AAD9G7K7"/>
<feature type="region of interest" description="Disordered" evidence="2">
    <location>
        <begin position="190"/>
        <end position="211"/>
    </location>
</feature>
<protein>
    <submittedName>
        <fullName evidence="3">Uncharacterized protein</fullName>
    </submittedName>
</protein>
<gene>
    <name evidence="3" type="ORF">X943_003272</name>
</gene>
<reference evidence="3" key="1">
    <citation type="journal article" date="2014" name="Nucleic Acids Res.">
        <title>The evolutionary dynamics of variant antigen genes in Babesia reveal a history of genomic innovation underlying host-parasite interaction.</title>
        <authorList>
            <person name="Jackson A.P."/>
            <person name="Otto T.D."/>
            <person name="Darby A."/>
            <person name="Ramaprasad A."/>
            <person name="Xia D."/>
            <person name="Echaide I.E."/>
            <person name="Farber M."/>
            <person name="Gahlot S."/>
            <person name="Gamble J."/>
            <person name="Gupta D."/>
            <person name="Gupta Y."/>
            <person name="Jackson L."/>
            <person name="Malandrin L."/>
            <person name="Malas T.B."/>
            <person name="Moussa E."/>
            <person name="Nair M."/>
            <person name="Reid A.J."/>
            <person name="Sanders M."/>
            <person name="Sharma J."/>
            <person name="Tracey A."/>
            <person name="Quail M.A."/>
            <person name="Weir W."/>
            <person name="Wastling J.M."/>
            <person name="Hall N."/>
            <person name="Willadsen P."/>
            <person name="Lingelbach K."/>
            <person name="Shiels B."/>
            <person name="Tait A."/>
            <person name="Berriman M."/>
            <person name="Allred D.R."/>
            <person name="Pain A."/>
        </authorList>
    </citation>
    <scope>NUCLEOTIDE SEQUENCE</scope>
    <source>
        <strain evidence="3">1802A</strain>
    </source>
</reference>
<sequence>MPMTAEREALIKQHNKLKSELDDIKTEMDRLEKANEHLRRQNINMRQMLEGHQAAGNTSENTATGITKLPESQRAQPLLSAFSLPNADFIRETISQASAIGDAATGELFKQAYSIADDFVKKLQLSDGSGYPDYDDIFHEIVEGASAHGGVGVSLSCDESCMDSATESVTSDQASPRPKEVSRIVHMGYVREATDSGRENMTAKSAPQDAR</sequence>
<reference evidence="3" key="2">
    <citation type="submission" date="2021-05" db="EMBL/GenBank/DDBJ databases">
        <authorList>
            <person name="Pain A."/>
        </authorList>
    </citation>
    <scope>NUCLEOTIDE SEQUENCE</scope>
    <source>
        <strain evidence="3">1802A</strain>
    </source>
</reference>
<accession>A0AAD9G7K7</accession>
<proteinExistence type="predicted"/>
<keyword evidence="1" id="KW-0175">Coiled coil</keyword>
<comment type="caution">
    <text evidence="3">The sequence shown here is derived from an EMBL/GenBank/DDBJ whole genome shotgun (WGS) entry which is preliminary data.</text>
</comment>
<evidence type="ECO:0000313" key="4">
    <source>
        <dbReference type="Proteomes" id="UP001195914"/>
    </source>
</evidence>